<feature type="region of interest" description="Disordered" evidence="5">
    <location>
        <begin position="1177"/>
        <end position="1221"/>
    </location>
</feature>
<feature type="compositionally biased region" description="Basic and acidic residues" evidence="5">
    <location>
        <begin position="531"/>
        <end position="550"/>
    </location>
</feature>
<gene>
    <name evidence="8" type="ORF">P154DRAFT_475244</name>
</gene>
<evidence type="ECO:0000256" key="2">
    <source>
        <dbReference type="ARBA" id="ARBA00022801"/>
    </source>
</evidence>
<dbReference type="InterPro" id="IPR001650">
    <property type="entry name" value="Helicase_C-like"/>
</dbReference>
<feature type="compositionally biased region" description="Basic and acidic residues" evidence="5">
    <location>
        <begin position="1193"/>
        <end position="1213"/>
    </location>
</feature>
<keyword evidence="2" id="KW-0378">Hydrolase</keyword>
<proteinExistence type="predicted"/>
<dbReference type="GO" id="GO:0003676">
    <property type="term" value="F:nucleic acid binding"/>
    <property type="evidence" value="ECO:0007669"/>
    <property type="project" value="InterPro"/>
</dbReference>
<dbReference type="SMART" id="SM00490">
    <property type="entry name" value="HELICc"/>
    <property type="match status" value="1"/>
</dbReference>
<feature type="region of interest" description="Disordered" evidence="5">
    <location>
        <begin position="1079"/>
        <end position="1098"/>
    </location>
</feature>
<evidence type="ECO:0000313" key="8">
    <source>
        <dbReference type="EMBL" id="KAF1994834.1"/>
    </source>
</evidence>
<evidence type="ECO:0000259" key="7">
    <source>
        <dbReference type="PROSITE" id="PS51194"/>
    </source>
</evidence>
<evidence type="ECO:0000256" key="5">
    <source>
        <dbReference type="SAM" id="MobiDB-lite"/>
    </source>
</evidence>
<keyword evidence="1" id="KW-0547">Nucleotide-binding</keyword>
<sequence length="1814" mass="202430">MASQPGASDLTSSDLARNPVLERYSTLFSRRVDIVGDYAGSELFLIHGDSVLLHCFSDPHLDFDAGFQLLHATYNVESLLRGLVSRRCNFHLFFAEDHPGMSIPSFVSDANREKYLLARAAIIRHLKINLEASHPSIEVHVFPSIHSAAFADYLSNTDLYFVMCHDGASSASLRKRQILSHNLDVLKDEEHTAEAADLKTKTTCRQLILLFLEQGYNVALVNGLEYLDTKVMTNVLEGAGRGNVSLSLQDQQPEKIADNEAPLSALPRLAMPKELDEVAERDLLTLLTLSQTSSNGSDDADLRSAFLRHTVLLSQLPLQERLLDAPTLPEKAQTFLASFCHEARRIIESKIWQDEVAKHDLECDVADLVDGKLLSICIQNPSIGAGKRLQLLLAAIKATGQGSSDANGSSNGKPVELATKADHGRYAVLPFSNEAFDKHLAPVQLPVDKKTHTESEMPARIFREVSHWHDHKRPIDPKLRPDQVLKNEKMKKKALRRNQFFMAEMKTYAASLTNAVGKALTPETVIASAGKAKEVSKPQETRQAPKDTRQGKKKPAPSKKDTMRAEIAASKSNKDKAAVNQILSGWKMSCEAYQKERTLAARYQKAKQHLATVDNNIKRETIEAEVRLFMLDALLGMWIGSCQNKEKDRGLPVAALIWDAVQSFSRFHVAITKTISECLIATSKALGLSGLDIPEPSGDRPLVFTFVLKNPPALDLSIPISAMQFQLAHCGPYFERSIDSAPDPRVPFEPDAWQRKVLDEIDARRSLLVIAPTSAGKTFISFYAMKQVLESNSDDILVYVAPTKALVNQIAAEVQARYSKRYNFPGQSVWGIHTRDSRINNPTGCQILVTVPHILQIMLLAPSNAGSWSKRVKWIIFDEVHSIGQAEDGIVWEQLLLLAPCPIIALSATIGNAEEFAAWLESTQKAVGNELVMVSHPHRYSDLRKFVFNAPESFTFNGLSEQRIFGQLGLDHSSEFEFVHPVASLVHRARGMPHDFGLEARDCLVLWESMNKYQTPKFPLDDALKPAANLPAVIRKIDIIKWETLLKKVLKDWMSAADSPFEAVVEDLSKSSSKYSLQMSSKKASQKTEEVDETSADDGMENRDYVDTILPLLVALHNQDALPAIVFNYDRGLCEKICQILLRRLERAETNYKETSPKWKTKVQEWEAWKAAKEKAEAKMDKRAPKASKKKGTKGDDEVSKEDMMRESGEDGASRFTSFNPEDPIDGFHFAEHKKMSQEELAVYVEELEYRGVPDWLIMGLRRGVGVHHAGQNRKYRQICEILFRRGFLRVVIATGTLALGINMPCKTVVFAGDSVFLTALNYRQAAGRAGRRGFDMLGNVVFHGVSMNKVHRLMSSRLPDLNGHFPITTTLVLRLFSLLHESKHSAFAVRSINALLSQPRLYLGGEESKMTVLHHLRFSIEYLRRQYLLSSGGAPLNFAGLVNHLYFTENSAFAFHALLKEGYFHDLCNDVDTNPKDMLKELAITMAHLFGRQHFRQADQEFVEQTAKQSSSIVILPPMPMKAAAILRSHNESTLATFTAYVRTWAQQHLSEDDDTLPLTEMEFGGSADEGSIKGLPHRVAPAVRSTFVALSGYDDKFDSIHDLCSTVRSGVFLEEAVVPYVGLYPDDSDLPLNAYLYDFFNNGDVKSLIKANKIRPGDVWFVLNDFSMVLATIVTSLSNFMNLTAEGDLSLVDVRGEGDEHEESVDDKFLPPGDPATVAAEVAARGPGPAMAETVKQDLPVRQKKKKVLDSWDEGSDAEDSEEEVETEAAKLEEMQASEMPAWEEGQGLLNVLKSFKMLKEEFDTKFRAMWS</sequence>
<reference evidence="8" key="1">
    <citation type="journal article" date="2020" name="Stud. Mycol.">
        <title>101 Dothideomycetes genomes: a test case for predicting lifestyles and emergence of pathogens.</title>
        <authorList>
            <person name="Haridas S."/>
            <person name="Albert R."/>
            <person name="Binder M."/>
            <person name="Bloem J."/>
            <person name="Labutti K."/>
            <person name="Salamov A."/>
            <person name="Andreopoulos B."/>
            <person name="Baker S."/>
            <person name="Barry K."/>
            <person name="Bills G."/>
            <person name="Bluhm B."/>
            <person name="Cannon C."/>
            <person name="Castanera R."/>
            <person name="Culley D."/>
            <person name="Daum C."/>
            <person name="Ezra D."/>
            <person name="Gonzalez J."/>
            <person name="Henrissat B."/>
            <person name="Kuo A."/>
            <person name="Liang C."/>
            <person name="Lipzen A."/>
            <person name="Lutzoni F."/>
            <person name="Magnuson J."/>
            <person name="Mondo S."/>
            <person name="Nolan M."/>
            <person name="Ohm R."/>
            <person name="Pangilinan J."/>
            <person name="Park H.-J."/>
            <person name="Ramirez L."/>
            <person name="Alfaro M."/>
            <person name="Sun H."/>
            <person name="Tritt A."/>
            <person name="Yoshinaga Y."/>
            <person name="Zwiers L.-H."/>
            <person name="Turgeon B."/>
            <person name="Goodwin S."/>
            <person name="Spatafora J."/>
            <person name="Crous P."/>
            <person name="Grigoriev I."/>
        </authorList>
    </citation>
    <scope>NUCLEOTIDE SEQUENCE</scope>
    <source>
        <strain evidence="8">CBS 123094</strain>
    </source>
</reference>
<evidence type="ECO:0000256" key="4">
    <source>
        <dbReference type="ARBA" id="ARBA00022840"/>
    </source>
</evidence>
<dbReference type="Pfam" id="PF00270">
    <property type="entry name" value="DEAD"/>
    <property type="match status" value="1"/>
</dbReference>
<dbReference type="Gene3D" id="3.40.50.300">
    <property type="entry name" value="P-loop containing nucleotide triphosphate hydrolases"/>
    <property type="match status" value="2"/>
</dbReference>
<dbReference type="PROSITE" id="PS51192">
    <property type="entry name" value="HELICASE_ATP_BIND_1"/>
    <property type="match status" value="1"/>
</dbReference>
<evidence type="ECO:0000313" key="9">
    <source>
        <dbReference type="Proteomes" id="UP000799779"/>
    </source>
</evidence>
<accession>A0A6A5W0N1</accession>
<name>A0A6A5W0N1_9PLEO</name>
<dbReference type="InterPro" id="IPR014001">
    <property type="entry name" value="Helicase_ATP-bd"/>
</dbReference>
<dbReference type="CDD" id="cd18025">
    <property type="entry name" value="DEXHc_DDX60"/>
    <property type="match status" value="1"/>
</dbReference>
<dbReference type="Pfam" id="PF00271">
    <property type="entry name" value="Helicase_C"/>
    <property type="match status" value="1"/>
</dbReference>
<feature type="region of interest" description="Disordered" evidence="5">
    <location>
        <begin position="529"/>
        <end position="572"/>
    </location>
</feature>
<dbReference type="FunFam" id="3.40.50.300:FF:001039">
    <property type="entry name" value="ATP-dependent RNA helicase DDX60"/>
    <property type="match status" value="1"/>
</dbReference>
<evidence type="ECO:0000256" key="1">
    <source>
        <dbReference type="ARBA" id="ARBA00022741"/>
    </source>
</evidence>
<dbReference type="InterPro" id="IPR055124">
    <property type="entry name" value="PIN-like_DDX60"/>
</dbReference>
<organism evidence="8 9">
    <name type="scientific">Amniculicola lignicola CBS 123094</name>
    <dbReference type="NCBI Taxonomy" id="1392246"/>
    <lineage>
        <taxon>Eukaryota</taxon>
        <taxon>Fungi</taxon>
        <taxon>Dikarya</taxon>
        <taxon>Ascomycota</taxon>
        <taxon>Pezizomycotina</taxon>
        <taxon>Dothideomycetes</taxon>
        <taxon>Pleosporomycetidae</taxon>
        <taxon>Pleosporales</taxon>
        <taxon>Amniculicolaceae</taxon>
        <taxon>Amniculicola</taxon>
    </lineage>
</organism>
<protein>
    <submittedName>
        <fullName evidence="8">DEAD/DEAH box helicase</fullName>
    </submittedName>
</protein>
<feature type="domain" description="Helicase C-terminal" evidence="7">
    <location>
        <begin position="1200"/>
        <end position="1380"/>
    </location>
</feature>
<dbReference type="SUPFAM" id="SSF52540">
    <property type="entry name" value="P-loop containing nucleoside triphosphate hydrolases"/>
    <property type="match status" value="1"/>
</dbReference>
<keyword evidence="3 8" id="KW-0347">Helicase</keyword>
<keyword evidence="9" id="KW-1185">Reference proteome</keyword>
<evidence type="ECO:0000259" key="6">
    <source>
        <dbReference type="PROSITE" id="PS51192"/>
    </source>
</evidence>
<dbReference type="GO" id="GO:0016787">
    <property type="term" value="F:hydrolase activity"/>
    <property type="evidence" value="ECO:0007669"/>
    <property type="project" value="UniProtKB-KW"/>
</dbReference>
<dbReference type="InterPro" id="IPR052431">
    <property type="entry name" value="SKI2_subfamily_helicases"/>
</dbReference>
<dbReference type="SMART" id="SM00487">
    <property type="entry name" value="DEXDc"/>
    <property type="match status" value="1"/>
</dbReference>
<dbReference type="InterPro" id="IPR059032">
    <property type="entry name" value="WHD_DDX60"/>
</dbReference>
<dbReference type="GO" id="GO:0005737">
    <property type="term" value="C:cytoplasm"/>
    <property type="evidence" value="ECO:0007669"/>
    <property type="project" value="TreeGrafter"/>
</dbReference>
<dbReference type="InterPro" id="IPR027417">
    <property type="entry name" value="P-loop_NTPase"/>
</dbReference>
<dbReference type="Proteomes" id="UP000799779">
    <property type="component" value="Unassembled WGS sequence"/>
</dbReference>
<dbReference type="GO" id="GO:0005524">
    <property type="term" value="F:ATP binding"/>
    <property type="evidence" value="ECO:0007669"/>
    <property type="project" value="UniProtKB-KW"/>
</dbReference>
<dbReference type="Pfam" id="PF23002">
    <property type="entry name" value="PIN-like_DDX60"/>
    <property type="match status" value="1"/>
</dbReference>
<dbReference type="Pfam" id="PF26076">
    <property type="entry name" value="WHD_DDX60"/>
    <property type="match status" value="1"/>
</dbReference>
<dbReference type="GO" id="GO:0004386">
    <property type="term" value="F:helicase activity"/>
    <property type="evidence" value="ECO:0007669"/>
    <property type="project" value="UniProtKB-KW"/>
</dbReference>
<dbReference type="InterPro" id="IPR011545">
    <property type="entry name" value="DEAD/DEAH_box_helicase_dom"/>
</dbReference>
<dbReference type="EMBL" id="ML977650">
    <property type="protein sequence ID" value="KAF1994834.1"/>
    <property type="molecule type" value="Genomic_DNA"/>
</dbReference>
<dbReference type="PROSITE" id="PS51194">
    <property type="entry name" value="HELICASE_CTER"/>
    <property type="match status" value="1"/>
</dbReference>
<dbReference type="OrthoDB" id="2320933at2759"/>
<feature type="domain" description="Helicase ATP-binding" evidence="6">
    <location>
        <begin position="758"/>
        <end position="928"/>
    </location>
</feature>
<dbReference type="PANTHER" id="PTHR44533:SF4">
    <property type="entry name" value="DEAD_H RNA HELICASE, PUTATIVE-RELATED"/>
    <property type="match status" value="1"/>
</dbReference>
<keyword evidence="4" id="KW-0067">ATP-binding</keyword>
<dbReference type="PANTHER" id="PTHR44533">
    <property type="entry name" value="DEAD/H RNA HELICASE, PUTATIVE-RELATED"/>
    <property type="match status" value="1"/>
</dbReference>
<evidence type="ECO:0000256" key="3">
    <source>
        <dbReference type="ARBA" id="ARBA00022806"/>
    </source>
</evidence>